<gene>
    <name evidence="3" type="ORF">GCM10018781_79930</name>
</gene>
<evidence type="ECO:0000256" key="2">
    <source>
        <dbReference type="SAM" id="SignalP"/>
    </source>
</evidence>
<feature type="compositionally biased region" description="Low complexity" evidence="1">
    <location>
        <begin position="30"/>
        <end position="74"/>
    </location>
</feature>
<keyword evidence="2" id="KW-0732">Signal</keyword>
<proteinExistence type="predicted"/>
<protein>
    <recommendedName>
        <fullName evidence="5">DUF4232 domain-containing protein</fullName>
    </recommendedName>
</protein>
<dbReference type="AlphaFoldDB" id="A0A918YWP3"/>
<evidence type="ECO:0000313" key="3">
    <source>
        <dbReference type="EMBL" id="GHE27341.1"/>
    </source>
</evidence>
<sequence>MRSHIVPVALVVTALAAMATACGPENSGQASAEGATPATTAAASAAPSTPTPTTAAPTAAAPKSADPKASASAPGDKSGKGQACGANDLTFSAKMETQAGGYIQISAKAKPGITCVLSGEHPVIAFGSGGIEAANAEQAVGRPITLSGSAIVYAGVNPKSTNDNQAVEFKDVIIGIGPADPNPVSIPVGTVRVDKPLVTNWHANAKDAVPGV</sequence>
<dbReference type="PROSITE" id="PS51257">
    <property type="entry name" value="PROKAR_LIPOPROTEIN"/>
    <property type="match status" value="1"/>
</dbReference>
<reference evidence="3" key="1">
    <citation type="journal article" date="2014" name="Int. J. Syst. Evol. Microbiol.">
        <title>Complete genome sequence of Corynebacterium casei LMG S-19264T (=DSM 44701T), isolated from a smear-ripened cheese.</title>
        <authorList>
            <consortium name="US DOE Joint Genome Institute (JGI-PGF)"/>
            <person name="Walter F."/>
            <person name="Albersmeier A."/>
            <person name="Kalinowski J."/>
            <person name="Ruckert C."/>
        </authorList>
    </citation>
    <scope>NUCLEOTIDE SEQUENCE</scope>
    <source>
        <strain evidence="3">JCM 4646</strain>
    </source>
</reference>
<feature type="chain" id="PRO_5038393740" description="DUF4232 domain-containing protein" evidence="2">
    <location>
        <begin position="20"/>
        <end position="212"/>
    </location>
</feature>
<feature type="signal peptide" evidence="2">
    <location>
        <begin position="1"/>
        <end position="19"/>
    </location>
</feature>
<feature type="region of interest" description="Disordered" evidence="1">
    <location>
        <begin position="23"/>
        <end position="82"/>
    </location>
</feature>
<organism evidence="3 4">
    <name type="scientific">Kitasatospora indigofera</name>
    <dbReference type="NCBI Taxonomy" id="67307"/>
    <lineage>
        <taxon>Bacteria</taxon>
        <taxon>Bacillati</taxon>
        <taxon>Actinomycetota</taxon>
        <taxon>Actinomycetes</taxon>
        <taxon>Kitasatosporales</taxon>
        <taxon>Streptomycetaceae</taxon>
        <taxon>Kitasatospora</taxon>
    </lineage>
</organism>
<dbReference type="RefSeq" id="WP_190215842.1">
    <property type="nucleotide sequence ID" value="NZ_BNBO01000102.1"/>
</dbReference>
<keyword evidence="4" id="KW-1185">Reference proteome</keyword>
<dbReference type="GeneID" id="95358199"/>
<comment type="caution">
    <text evidence="3">The sequence shown here is derived from an EMBL/GenBank/DDBJ whole genome shotgun (WGS) entry which is preliminary data.</text>
</comment>
<evidence type="ECO:0000313" key="4">
    <source>
        <dbReference type="Proteomes" id="UP000617734"/>
    </source>
</evidence>
<reference evidence="3" key="2">
    <citation type="submission" date="2020-09" db="EMBL/GenBank/DDBJ databases">
        <authorList>
            <person name="Sun Q."/>
            <person name="Ohkuma M."/>
        </authorList>
    </citation>
    <scope>NUCLEOTIDE SEQUENCE</scope>
    <source>
        <strain evidence="3">JCM 4646</strain>
    </source>
</reference>
<name>A0A918YWP3_9ACTN</name>
<accession>A0A918YWP3</accession>
<dbReference type="Proteomes" id="UP000617734">
    <property type="component" value="Unassembled WGS sequence"/>
</dbReference>
<evidence type="ECO:0000256" key="1">
    <source>
        <dbReference type="SAM" id="MobiDB-lite"/>
    </source>
</evidence>
<evidence type="ECO:0008006" key="5">
    <source>
        <dbReference type="Google" id="ProtNLM"/>
    </source>
</evidence>
<dbReference type="EMBL" id="BNBO01000102">
    <property type="protein sequence ID" value="GHE27341.1"/>
    <property type="molecule type" value="Genomic_DNA"/>
</dbReference>